<feature type="region of interest" description="Disordered" evidence="1">
    <location>
        <begin position="125"/>
        <end position="205"/>
    </location>
</feature>
<reference evidence="2 3" key="1">
    <citation type="submission" date="2022-12" db="EMBL/GenBank/DDBJ databases">
        <title>Chromosome-level genome assembly of true bugs.</title>
        <authorList>
            <person name="Ma L."/>
            <person name="Li H."/>
        </authorList>
    </citation>
    <scope>NUCLEOTIDE SEQUENCE [LARGE SCALE GENOMIC DNA]</scope>
    <source>
        <strain evidence="2">Lab_2022b</strain>
    </source>
</reference>
<evidence type="ECO:0000313" key="2">
    <source>
        <dbReference type="EMBL" id="KAK9508684.1"/>
    </source>
</evidence>
<comment type="caution">
    <text evidence="2">The sequence shown here is derived from an EMBL/GenBank/DDBJ whole genome shotgun (WGS) entry which is preliminary data.</text>
</comment>
<feature type="compositionally biased region" description="Low complexity" evidence="1">
    <location>
        <begin position="125"/>
        <end position="135"/>
    </location>
</feature>
<organism evidence="2 3">
    <name type="scientific">Rhynocoris fuscipes</name>
    <dbReference type="NCBI Taxonomy" id="488301"/>
    <lineage>
        <taxon>Eukaryota</taxon>
        <taxon>Metazoa</taxon>
        <taxon>Ecdysozoa</taxon>
        <taxon>Arthropoda</taxon>
        <taxon>Hexapoda</taxon>
        <taxon>Insecta</taxon>
        <taxon>Pterygota</taxon>
        <taxon>Neoptera</taxon>
        <taxon>Paraneoptera</taxon>
        <taxon>Hemiptera</taxon>
        <taxon>Heteroptera</taxon>
        <taxon>Panheteroptera</taxon>
        <taxon>Cimicomorpha</taxon>
        <taxon>Reduviidae</taxon>
        <taxon>Harpactorinae</taxon>
        <taxon>Harpactorini</taxon>
        <taxon>Rhynocoris</taxon>
    </lineage>
</organism>
<feature type="compositionally biased region" description="Basic residues" evidence="1">
    <location>
        <begin position="158"/>
        <end position="173"/>
    </location>
</feature>
<keyword evidence="3" id="KW-1185">Reference proteome</keyword>
<dbReference type="AlphaFoldDB" id="A0AAW1DCG2"/>
<feature type="compositionally biased region" description="Low complexity" evidence="1">
    <location>
        <begin position="185"/>
        <end position="199"/>
    </location>
</feature>
<sequence>MLNETGGKRCCKADEARSGRLADGIQLKELWQRILISSFAQPPDSASIFQLRRTYYHVKALARKINSIPETVIPHQYVSSYPVFPNTTLPNSNNNPLHSATPTNSICNHQPSTYPFVTASSSSTAFPSAPSSTSPVKQPVSQTESRRLPIVSESSYAHKPKKTTRKSSSKHLKASPSLRKQQNTSQAPSIKSSPFSSSPIHGHLQGRALNQSKPSFYPSVPDVAFHHSPFFRVYDDTVRSEFYTYVENELLL</sequence>
<protein>
    <submittedName>
        <fullName evidence="2">Uncharacterized protein</fullName>
    </submittedName>
</protein>
<evidence type="ECO:0000256" key="1">
    <source>
        <dbReference type="SAM" id="MobiDB-lite"/>
    </source>
</evidence>
<dbReference type="Proteomes" id="UP001461498">
    <property type="component" value="Unassembled WGS sequence"/>
</dbReference>
<name>A0AAW1DCG2_9HEMI</name>
<gene>
    <name evidence="2" type="ORF">O3M35_006182</name>
</gene>
<accession>A0AAW1DCG2</accession>
<evidence type="ECO:0000313" key="3">
    <source>
        <dbReference type="Proteomes" id="UP001461498"/>
    </source>
</evidence>
<proteinExistence type="predicted"/>
<dbReference type="EMBL" id="JAPXFL010000003">
    <property type="protein sequence ID" value="KAK9508684.1"/>
    <property type="molecule type" value="Genomic_DNA"/>
</dbReference>